<accession>A0ABT3N6R9</accession>
<evidence type="ECO:0000256" key="1">
    <source>
        <dbReference type="SAM" id="SignalP"/>
    </source>
</evidence>
<evidence type="ECO:0000313" key="2">
    <source>
        <dbReference type="EMBL" id="MCW7753158.1"/>
    </source>
</evidence>
<keyword evidence="1" id="KW-0732">Signal</keyword>
<feature type="chain" id="PRO_5045917131" evidence="1">
    <location>
        <begin position="23"/>
        <end position="262"/>
    </location>
</feature>
<reference evidence="2 3" key="1">
    <citation type="submission" date="2022-11" db="EMBL/GenBank/DDBJ databases">
        <title>Desulfobotulus tamanensis H1 sp. nov. - anaerobic, alkaliphilic, sulphate reducing bacterium isolated from terrestrial mud volcano.</title>
        <authorList>
            <person name="Frolova A."/>
            <person name="Merkel A.Y."/>
            <person name="Slobodkin A.I."/>
        </authorList>
    </citation>
    <scope>NUCLEOTIDE SEQUENCE [LARGE SCALE GENOMIC DNA]</scope>
    <source>
        <strain evidence="2 3">H1</strain>
    </source>
</reference>
<dbReference type="EMBL" id="JAPFPW010000003">
    <property type="protein sequence ID" value="MCW7753158.1"/>
    <property type="molecule type" value="Genomic_DNA"/>
</dbReference>
<dbReference type="NCBIfam" id="TIGR04219">
    <property type="entry name" value="OMP_w_GlyGly"/>
    <property type="match status" value="1"/>
</dbReference>
<keyword evidence="3" id="KW-1185">Reference proteome</keyword>
<name>A0ABT3N6R9_9BACT</name>
<gene>
    <name evidence="2" type="ORF">OOT00_04065</name>
</gene>
<protein>
    <submittedName>
        <fullName evidence="2">TIGR04219 family outer membrane beta-barrel protein</fullName>
    </submittedName>
</protein>
<feature type="signal peptide" evidence="1">
    <location>
        <begin position="1"/>
        <end position="22"/>
    </location>
</feature>
<proteinExistence type="predicted"/>
<evidence type="ECO:0000313" key="3">
    <source>
        <dbReference type="Proteomes" id="UP001209681"/>
    </source>
</evidence>
<dbReference type="RefSeq" id="WP_265424015.1">
    <property type="nucleotide sequence ID" value="NZ_JAPFPW010000003.1"/>
</dbReference>
<sequence>MRQSLMLALLAFALALPVSTFALPLINAEIAAGGWMQRPSGDMGVTLSGLAGTRLDLERDLGYDNEYRPAGRFKIDMPLLIPNISVMATPMKFEGEGSFQQTFHFAGKTFDAGLPYSSELKMDQLDVALYYGVPFLGLASLGTLGVDFGINVRLYQLEASMTQGATHGKKSVNVPIPMAYLAARFEPMDALGLEAELRGLAIGDNQIVSALGRVRYNVLGIPMLTSLFVAGGWRHELIDIDESGVRIDTTFSGPFLELGLKF</sequence>
<organism evidence="2 3">
    <name type="scientific">Desulfobotulus pelophilus</name>
    <dbReference type="NCBI Taxonomy" id="2823377"/>
    <lineage>
        <taxon>Bacteria</taxon>
        <taxon>Pseudomonadati</taxon>
        <taxon>Thermodesulfobacteriota</taxon>
        <taxon>Desulfobacteria</taxon>
        <taxon>Desulfobacterales</taxon>
        <taxon>Desulfobacteraceae</taxon>
        <taxon>Desulfobotulus</taxon>
    </lineage>
</organism>
<dbReference type="InterPro" id="IPR026387">
    <property type="entry name" value="OMP_w_GlyGly"/>
</dbReference>
<comment type="caution">
    <text evidence="2">The sequence shown here is derived from an EMBL/GenBank/DDBJ whole genome shotgun (WGS) entry which is preliminary data.</text>
</comment>
<dbReference type="Proteomes" id="UP001209681">
    <property type="component" value="Unassembled WGS sequence"/>
</dbReference>